<dbReference type="InterPro" id="IPR036388">
    <property type="entry name" value="WH-like_DNA-bd_sf"/>
</dbReference>
<feature type="domain" description="HTH lysR-type" evidence="7">
    <location>
        <begin position="15"/>
        <end position="72"/>
    </location>
</feature>
<dbReference type="GO" id="GO:0003677">
    <property type="term" value="F:DNA binding"/>
    <property type="evidence" value="ECO:0007669"/>
    <property type="project" value="UniProtKB-KW"/>
</dbReference>
<evidence type="ECO:0000256" key="3">
    <source>
        <dbReference type="ARBA" id="ARBA00018907"/>
    </source>
</evidence>
<sequence length="315" mass="33323">MTDALRSAALYGQDMDVQRLRVLRAVVAGGSVRGAAATLGYTPSAVSQQLAALQREVGLPLLHRVGRGVEPTPAGRRLASAADGVFEQLARLDALAGDLREGREGALSISYFSSAASAWIPAVLATITREFPGLRLDLQLAPYVEVDTAPPDVEIGVDGAEPVRPGYVAHPLVTEPYLAVVPVGSSWAGRESVELAELREELWVDNDVARGPCRQAVLDACAGAGFTPVFHIEAQDYPTAIRFVAEGVGVTVVPELGLEALPAGVVAVPLRNPTPERSISVRVRASVADRPAARRVVDLLEQRVARGRDRGAPAR</sequence>
<name>A0A9P9Z8I9_9POAL</name>
<keyword evidence="4" id="KW-0805">Transcription regulation</keyword>
<dbReference type="Pfam" id="PF03466">
    <property type="entry name" value="LysR_substrate"/>
    <property type="match status" value="1"/>
</dbReference>
<dbReference type="GO" id="GO:0003700">
    <property type="term" value="F:DNA-binding transcription factor activity"/>
    <property type="evidence" value="ECO:0007669"/>
    <property type="project" value="InterPro"/>
</dbReference>
<keyword evidence="5" id="KW-0238">DNA-binding</keyword>
<comment type="caution">
    <text evidence="8">The sequence shown here is derived from an EMBL/GenBank/DDBJ whole genome shotgun (WGS) entry which is preliminary data.</text>
</comment>
<comment type="function">
    <text evidence="1">Trans-acting transcriptional regulator of RuBisCO genes (rbcL and rbcS) expression.</text>
</comment>
<evidence type="ECO:0000313" key="9">
    <source>
        <dbReference type="Proteomes" id="UP001151287"/>
    </source>
</evidence>
<dbReference type="PROSITE" id="PS50931">
    <property type="entry name" value="HTH_LYSR"/>
    <property type="match status" value="1"/>
</dbReference>
<dbReference type="InterPro" id="IPR005119">
    <property type="entry name" value="LysR_subst-bd"/>
</dbReference>
<dbReference type="EMBL" id="JAMQYH010000097">
    <property type="protein sequence ID" value="KAJ1683846.1"/>
    <property type="molecule type" value="Genomic_DNA"/>
</dbReference>
<accession>A0A9P9Z8I9</accession>
<evidence type="ECO:0000256" key="2">
    <source>
        <dbReference type="ARBA" id="ARBA00009437"/>
    </source>
</evidence>
<dbReference type="OrthoDB" id="8123202at2759"/>
<dbReference type="GO" id="GO:0032993">
    <property type="term" value="C:protein-DNA complex"/>
    <property type="evidence" value="ECO:0007669"/>
    <property type="project" value="TreeGrafter"/>
</dbReference>
<dbReference type="Proteomes" id="UP001151287">
    <property type="component" value="Unassembled WGS sequence"/>
</dbReference>
<dbReference type="Gene3D" id="1.10.10.10">
    <property type="entry name" value="Winged helix-like DNA-binding domain superfamily/Winged helix DNA-binding domain"/>
    <property type="match status" value="1"/>
</dbReference>
<dbReference type="InterPro" id="IPR000847">
    <property type="entry name" value="LysR_HTH_N"/>
</dbReference>
<evidence type="ECO:0000256" key="5">
    <source>
        <dbReference type="ARBA" id="ARBA00023125"/>
    </source>
</evidence>
<dbReference type="SUPFAM" id="SSF46785">
    <property type="entry name" value="Winged helix' DNA-binding domain"/>
    <property type="match status" value="1"/>
</dbReference>
<reference evidence="8" key="1">
    <citation type="journal article" date="2022" name="Cell">
        <title>Repeat-based holocentromeres influence genome architecture and karyotype evolution.</title>
        <authorList>
            <person name="Hofstatter P.G."/>
            <person name="Thangavel G."/>
            <person name="Lux T."/>
            <person name="Neumann P."/>
            <person name="Vondrak T."/>
            <person name="Novak P."/>
            <person name="Zhang M."/>
            <person name="Costa L."/>
            <person name="Castellani M."/>
            <person name="Scott A."/>
            <person name="Toegelov H."/>
            <person name="Fuchs J."/>
            <person name="Mata-Sucre Y."/>
            <person name="Dias Y."/>
            <person name="Vanzela A.L.L."/>
            <person name="Huettel B."/>
            <person name="Almeida C.C.S."/>
            <person name="Simkova H."/>
            <person name="Souza G."/>
            <person name="Pedrosa-Harand A."/>
            <person name="Macas J."/>
            <person name="Mayer K.F.X."/>
            <person name="Houben A."/>
            <person name="Marques A."/>
        </authorList>
    </citation>
    <scope>NUCLEOTIDE SEQUENCE</scope>
    <source>
        <strain evidence="8">RhyBre1mFocal</strain>
    </source>
</reference>
<dbReference type="PANTHER" id="PTHR30346:SF29">
    <property type="entry name" value="LYSR SUBSTRATE-BINDING"/>
    <property type="match status" value="1"/>
</dbReference>
<evidence type="ECO:0000313" key="8">
    <source>
        <dbReference type="EMBL" id="KAJ1683846.1"/>
    </source>
</evidence>
<dbReference type="Pfam" id="PF00126">
    <property type="entry name" value="HTH_1"/>
    <property type="match status" value="1"/>
</dbReference>
<evidence type="ECO:0000256" key="4">
    <source>
        <dbReference type="ARBA" id="ARBA00023015"/>
    </source>
</evidence>
<evidence type="ECO:0000259" key="7">
    <source>
        <dbReference type="PROSITE" id="PS50931"/>
    </source>
</evidence>
<comment type="similarity">
    <text evidence="2">Belongs to the LysR transcriptional regulatory family.</text>
</comment>
<dbReference type="SUPFAM" id="SSF53850">
    <property type="entry name" value="Periplasmic binding protein-like II"/>
    <property type="match status" value="1"/>
</dbReference>
<keyword evidence="6" id="KW-0804">Transcription</keyword>
<dbReference type="PANTHER" id="PTHR30346">
    <property type="entry name" value="TRANSCRIPTIONAL DUAL REGULATOR HCAR-RELATED"/>
    <property type="match status" value="1"/>
</dbReference>
<evidence type="ECO:0000256" key="1">
    <source>
        <dbReference type="ARBA" id="ARBA00003782"/>
    </source>
</evidence>
<protein>
    <recommendedName>
        <fullName evidence="3">Probable RuBisCO transcriptional regulator</fullName>
    </recommendedName>
</protein>
<keyword evidence="9" id="KW-1185">Reference proteome</keyword>
<dbReference type="InterPro" id="IPR036390">
    <property type="entry name" value="WH_DNA-bd_sf"/>
</dbReference>
<dbReference type="Gene3D" id="3.40.190.10">
    <property type="entry name" value="Periplasmic binding protein-like II"/>
    <property type="match status" value="2"/>
</dbReference>
<proteinExistence type="inferred from homology"/>
<gene>
    <name evidence="8" type="ORF">LUZ63_020991</name>
</gene>
<evidence type="ECO:0000256" key="6">
    <source>
        <dbReference type="ARBA" id="ARBA00023163"/>
    </source>
</evidence>
<dbReference type="AlphaFoldDB" id="A0A9P9Z8I9"/>
<organism evidence="8 9">
    <name type="scientific">Rhynchospora breviuscula</name>
    <dbReference type="NCBI Taxonomy" id="2022672"/>
    <lineage>
        <taxon>Eukaryota</taxon>
        <taxon>Viridiplantae</taxon>
        <taxon>Streptophyta</taxon>
        <taxon>Embryophyta</taxon>
        <taxon>Tracheophyta</taxon>
        <taxon>Spermatophyta</taxon>
        <taxon>Magnoliopsida</taxon>
        <taxon>Liliopsida</taxon>
        <taxon>Poales</taxon>
        <taxon>Cyperaceae</taxon>
        <taxon>Cyperoideae</taxon>
        <taxon>Rhynchosporeae</taxon>
        <taxon>Rhynchospora</taxon>
    </lineage>
</organism>